<dbReference type="Gene3D" id="3.40.50.720">
    <property type="entry name" value="NAD(P)-binding Rossmann-like Domain"/>
    <property type="match status" value="1"/>
</dbReference>
<dbReference type="InterPro" id="IPR003781">
    <property type="entry name" value="CoA-bd"/>
</dbReference>
<dbReference type="InterPro" id="IPR036291">
    <property type="entry name" value="NAD(P)-bd_dom_sf"/>
</dbReference>
<dbReference type="RefSeq" id="WP_058897045.1">
    <property type="nucleotide sequence ID" value="NZ_CP024996.1"/>
</dbReference>
<sequence length="153" mass="16213">MSSVASPASQAPLASHANGKPIIAVVGLSNRPERASFDVAAYMQSAGYRIVAVNPMYAGQTILGEHCHASLREASAALAKEGLRISIVDCFRKSADIPPVVEEAIAIGAHCVWMQLAIVHEEAAERARAAGLQVIMDKCIKIEHAMGQFHGVL</sequence>
<protein>
    <submittedName>
        <fullName evidence="2">CoA-binding protein</fullName>
    </submittedName>
</protein>
<gene>
    <name evidence="2" type="ORF">RC54_22715</name>
</gene>
<evidence type="ECO:0000259" key="1">
    <source>
        <dbReference type="SMART" id="SM00881"/>
    </source>
</evidence>
<dbReference type="AlphaFoldDB" id="A0AAD0UCL4"/>
<accession>A0AAD0UCL4</accession>
<proteinExistence type="predicted"/>
<dbReference type="SMART" id="SM00881">
    <property type="entry name" value="CoA_binding"/>
    <property type="match status" value="1"/>
</dbReference>
<dbReference type="PANTHER" id="PTHR33303:SF2">
    <property type="entry name" value="COA-BINDING DOMAIN-CONTAINING PROTEIN"/>
    <property type="match status" value="1"/>
</dbReference>
<evidence type="ECO:0000313" key="2">
    <source>
        <dbReference type="EMBL" id="AYR26456.1"/>
    </source>
</evidence>
<reference evidence="2 3" key="1">
    <citation type="submission" date="2017-11" db="EMBL/GenBank/DDBJ databases">
        <title>Complete genome sequence of Herbaspirillum rubrisubalbicans DSM 11543.</title>
        <authorList>
            <person name="Chen M."/>
            <person name="An Q."/>
        </authorList>
    </citation>
    <scope>NUCLEOTIDE SEQUENCE [LARGE SCALE GENOMIC DNA]</scope>
    <source>
        <strain evidence="2 3">DSM 11543</strain>
    </source>
</reference>
<organism evidence="2 3">
    <name type="scientific">Herbaspirillum rubrisubalbicans</name>
    <dbReference type="NCBI Taxonomy" id="80842"/>
    <lineage>
        <taxon>Bacteria</taxon>
        <taxon>Pseudomonadati</taxon>
        <taxon>Pseudomonadota</taxon>
        <taxon>Betaproteobacteria</taxon>
        <taxon>Burkholderiales</taxon>
        <taxon>Oxalobacteraceae</taxon>
        <taxon>Herbaspirillum</taxon>
    </lineage>
</organism>
<dbReference type="PANTHER" id="PTHR33303">
    <property type="entry name" value="CYTOPLASMIC PROTEIN-RELATED"/>
    <property type="match status" value="1"/>
</dbReference>
<dbReference type="EMBL" id="CP024996">
    <property type="protein sequence ID" value="AYR26456.1"/>
    <property type="molecule type" value="Genomic_DNA"/>
</dbReference>
<name>A0AAD0UCL4_9BURK</name>
<evidence type="ECO:0000313" key="3">
    <source>
        <dbReference type="Proteomes" id="UP000269199"/>
    </source>
</evidence>
<feature type="domain" description="CoA-binding" evidence="1">
    <location>
        <begin position="18"/>
        <end position="118"/>
    </location>
</feature>
<dbReference type="SUPFAM" id="SSF51735">
    <property type="entry name" value="NAD(P)-binding Rossmann-fold domains"/>
    <property type="match status" value="1"/>
</dbReference>
<dbReference type="Proteomes" id="UP000269199">
    <property type="component" value="Chromosome"/>
</dbReference>
<dbReference type="Pfam" id="PF13380">
    <property type="entry name" value="CoA_binding_2"/>
    <property type="match status" value="1"/>
</dbReference>